<accession>A0AAD1XWK3</accession>
<dbReference type="Proteomes" id="UP001295684">
    <property type="component" value="Unassembled WGS sequence"/>
</dbReference>
<keyword evidence="1" id="KW-1133">Transmembrane helix</keyword>
<feature type="transmembrane region" description="Helical" evidence="1">
    <location>
        <begin position="105"/>
        <end position="129"/>
    </location>
</feature>
<organism evidence="2 3">
    <name type="scientific">Euplotes crassus</name>
    <dbReference type="NCBI Taxonomy" id="5936"/>
    <lineage>
        <taxon>Eukaryota</taxon>
        <taxon>Sar</taxon>
        <taxon>Alveolata</taxon>
        <taxon>Ciliophora</taxon>
        <taxon>Intramacronucleata</taxon>
        <taxon>Spirotrichea</taxon>
        <taxon>Hypotrichia</taxon>
        <taxon>Euplotida</taxon>
        <taxon>Euplotidae</taxon>
        <taxon>Moneuplotes</taxon>
    </lineage>
</organism>
<evidence type="ECO:0000256" key="1">
    <source>
        <dbReference type="SAM" id="Phobius"/>
    </source>
</evidence>
<protein>
    <submittedName>
        <fullName evidence="2">Uncharacterized protein</fullName>
    </submittedName>
</protein>
<keyword evidence="1" id="KW-0812">Transmembrane</keyword>
<evidence type="ECO:0000313" key="3">
    <source>
        <dbReference type="Proteomes" id="UP001295684"/>
    </source>
</evidence>
<gene>
    <name evidence="2" type="ORF">ECRASSUSDP1_LOCUS22228</name>
</gene>
<dbReference type="AlphaFoldDB" id="A0AAD1XWK3"/>
<sequence>MLEIKLLELFICSCSETDGTIISIISTIDITFTTISLACAIRTDFINIMLCFKRLCVDSIIFFITTAKRFGFCYFLVFILSPIFGPKNCIFNFFKSSCFIHELLIEFWSFSARILFCLLKCLISSMIAFTSSSKTAISPPSSKHPSFFKMVFLSSDLDMGIVSDK</sequence>
<proteinExistence type="predicted"/>
<feature type="transmembrane region" description="Helical" evidence="1">
    <location>
        <begin position="60"/>
        <end position="85"/>
    </location>
</feature>
<comment type="caution">
    <text evidence="2">The sequence shown here is derived from an EMBL/GenBank/DDBJ whole genome shotgun (WGS) entry which is preliminary data.</text>
</comment>
<keyword evidence="1" id="KW-0472">Membrane</keyword>
<keyword evidence="3" id="KW-1185">Reference proteome</keyword>
<name>A0AAD1XWK3_EUPCR</name>
<evidence type="ECO:0000313" key="2">
    <source>
        <dbReference type="EMBL" id="CAI2380788.1"/>
    </source>
</evidence>
<reference evidence="2" key="1">
    <citation type="submission" date="2023-07" db="EMBL/GenBank/DDBJ databases">
        <authorList>
            <consortium name="AG Swart"/>
            <person name="Singh M."/>
            <person name="Singh A."/>
            <person name="Seah K."/>
            <person name="Emmerich C."/>
        </authorList>
    </citation>
    <scope>NUCLEOTIDE SEQUENCE</scope>
    <source>
        <strain evidence="2">DP1</strain>
    </source>
</reference>
<dbReference type="EMBL" id="CAMPGE010022778">
    <property type="protein sequence ID" value="CAI2380788.1"/>
    <property type="molecule type" value="Genomic_DNA"/>
</dbReference>